<dbReference type="Pfam" id="PF20109">
    <property type="entry name" value="Trans_reg_dom"/>
    <property type="match status" value="1"/>
</dbReference>
<dbReference type="InterPro" id="IPR045465">
    <property type="entry name" value="Trans_reg_dom"/>
</dbReference>
<dbReference type="AlphaFoldDB" id="A0A5B9E2P8"/>
<feature type="domain" description="T6SS Transcription factor RovC-like DNA binding" evidence="1">
    <location>
        <begin position="146"/>
        <end position="245"/>
    </location>
</feature>
<dbReference type="InterPro" id="IPR018754">
    <property type="entry name" value="RovC-like_DNA-bd"/>
</dbReference>
<evidence type="ECO:0000259" key="2">
    <source>
        <dbReference type="Pfam" id="PF20109"/>
    </source>
</evidence>
<reference evidence="4 5" key="1">
    <citation type="submission" date="2019-08" db="EMBL/GenBank/DDBJ databases">
        <title>Complete genome sequence of Rhodanobacter glycinis strain T01E-68 isolated from tomato root.</title>
        <authorList>
            <person name="Weon H.-Y."/>
            <person name="Lee S.A."/>
        </authorList>
    </citation>
    <scope>NUCLEOTIDE SEQUENCE [LARGE SCALE GENOMIC DNA]</scope>
    <source>
        <strain evidence="4 5">T01E-68</strain>
    </source>
</reference>
<evidence type="ECO:0000313" key="4">
    <source>
        <dbReference type="EMBL" id="QEE24951.1"/>
    </source>
</evidence>
<feature type="domain" description="Transcriptional regulator-like" evidence="2">
    <location>
        <begin position="9"/>
        <end position="57"/>
    </location>
</feature>
<proteinExistence type="predicted"/>
<organism evidence="4 5">
    <name type="scientific">Rhodanobacter glycinis</name>
    <dbReference type="NCBI Taxonomy" id="582702"/>
    <lineage>
        <taxon>Bacteria</taxon>
        <taxon>Pseudomonadati</taxon>
        <taxon>Pseudomonadota</taxon>
        <taxon>Gammaproteobacteria</taxon>
        <taxon>Lysobacterales</taxon>
        <taxon>Rhodanobacteraceae</taxon>
        <taxon>Rhodanobacter</taxon>
    </lineage>
</organism>
<dbReference type="RefSeq" id="WP_147627448.1">
    <property type="nucleotide sequence ID" value="NZ_CP042807.1"/>
</dbReference>
<dbReference type="EMBL" id="CP042807">
    <property type="protein sequence ID" value="QEE24951.1"/>
    <property type="molecule type" value="Genomic_DNA"/>
</dbReference>
<evidence type="ECO:0000259" key="1">
    <source>
        <dbReference type="Pfam" id="PF10074"/>
    </source>
</evidence>
<evidence type="ECO:0000259" key="3">
    <source>
        <dbReference type="Pfam" id="PF22791"/>
    </source>
</evidence>
<dbReference type="Proteomes" id="UP000321807">
    <property type="component" value="Chromosome"/>
</dbReference>
<dbReference type="Pfam" id="PF22791">
    <property type="entry name" value="DUF7011"/>
    <property type="match status" value="1"/>
</dbReference>
<gene>
    <name evidence="4" type="ORF">CS053_10925</name>
</gene>
<sequence length="250" mass="27758">MASSTAAWWHPIAAYLYILHLDGPALAWEYLRRHPDYQHDWRCRHRHAALTAHRWGLCLLEDPAHDARDATPAWMPDPDRLLQILPDTGGATPFRLWRFPGHKHLVHDGTRLLLTCRLADRILRAALAPTLQDGMACAYAVRAGDRLRARWRAGGAELTLLDGAQAAAAAARSRPGATALGHLRTLQALDATLAGASQREVAEVWFGRAVVAAQWHGDSDLRAQVRRAIRRGQAFMRGGYRHLLHGEGKG</sequence>
<accession>A0A5B9E2P8</accession>
<protein>
    <submittedName>
        <fullName evidence="4">DUF2285 domain-containing protein</fullName>
    </submittedName>
</protein>
<feature type="domain" description="DUF7011" evidence="3">
    <location>
        <begin position="80"/>
        <end position="122"/>
    </location>
</feature>
<name>A0A5B9E2P8_9GAMM</name>
<dbReference type="Pfam" id="PF10074">
    <property type="entry name" value="RovC_DNA-bd"/>
    <property type="match status" value="1"/>
</dbReference>
<dbReference type="KEGG" id="rgl:CS053_10925"/>
<evidence type="ECO:0000313" key="5">
    <source>
        <dbReference type="Proteomes" id="UP000321807"/>
    </source>
</evidence>
<dbReference type="InterPro" id="IPR053895">
    <property type="entry name" value="DUF7011"/>
</dbReference>